<sequence length="195" mass="21315">MEAELRQERAARHQRALRRLQASAGAGATAARVRDALRDLLGIEATAEQTGRVMRAHGLRGHDGRFQLSSEAEAAAFAQAVAALAAWDQARAEEAEAAQRRRQLRERQLRERIGRRRRGPGARGGGAPRAGRTTTPAGQFGCWPSCRTPCQLSTAFGCMAARSPSTTWQPWPPSVGSCPRAPWMRGSWRRQCCSS</sequence>
<keyword evidence="3" id="KW-1185">Reference proteome</keyword>
<proteinExistence type="predicted"/>
<accession>A0ABN9Q5M2</accession>
<feature type="region of interest" description="Disordered" evidence="1">
    <location>
        <begin position="107"/>
        <end position="138"/>
    </location>
</feature>
<name>A0ABN9Q5M2_9DINO</name>
<dbReference type="EMBL" id="CAUYUJ010002214">
    <property type="protein sequence ID" value="CAK0799718.1"/>
    <property type="molecule type" value="Genomic_DNA"/>
</dbReference>
<comment type="caution">
    <text evidence="2">The sequence shown here is derived from an EMBL/GenBank/DDBJ whole genome shotgun (WGS) entry which is preliminary data.</text>
</comment>
<dbReference type="Proteomes" id="UP001189429">
    <property type="component" value="Unassembled WGS sequence"/>
</dbReference>
<evidence type="ECO:0000313" key="3">
    <source>
        <dbReference type="Proteomes" id="UP001189429"/>
    </source>
</evidence>
<evidence type="ECO:0000256" key="1">
    <source>
        <dbReference type="SAM" id="MobiDB-lite"/>
    </source>
</evidence>
<gene>
    <name evidence="2" type="ORF">PCOR1329_LOCUS8080</name>
</gene>
<reference evidence="2" key="1">
    <citation type="submission" date="2023-10" db="EMBL/GenBank/DDBJ databases">
        <authorList>
            <person name="Chen Y."/>
            <person name="Shah S."/>
            <person name="Dougan E. K."/>
            <person name="Thang M."/>
            <person name="Chan C."/>
        </authorList>
    </citation>
    <scope>NUCLEOTIDE SEQUENCE [LARGE SCALE GENOMIC DNA]</scope>
</reference>
<evidence type="ECO:0000313" key="2">
    <source>
        <dbReference type="EMBL" id="CAK0799718.1"/>
    </source>
</evidence>
<protein>
    <submittedName>
        <fullName evidence="2">Uncharacterized protein</fullName>
    </submittedName>
</protein>
<organism evidence="2 3">
    <name type="scientific">Prorocentrum cordatum</name>
    <dbReference type="NCBI Taxonomy" id="2364126"/>
    <lineage>
        <taxon>Eukaryota</taxon>
        <taxon>Sar</taxon>
        <taxon>Alveolata</taxon>
        <taxon>Dinophyceae</taxon>
        <taxon>Prorocentrales</taxon>
        <taxon>Prorocentraceae</taxon>
        <taxon>Prorocentrum</taxon>
    </lineage>
</organism>